<evidence type="ECO:0000256" key="1">
    <source>
        <dbReference type="ARBA" id="ARBA00003291"/>
    </source>
</evidence>
<accession>A0A5J9SMS5</accession>
<evidence type="ECO:0000313" key="6">
    <source>
        <dbReference type="EMBL" id="TVU00286.1"/>
    </source>
</evidence>
<keyword evidence="2" id="KW-0479">Metal-binding</keyword>
<dbReference type="OrthoDB" id="26525at2759"/>
<dbReference type="Gramene" id="TVU00286">
    <property type="protein sequence ID" value="TVU00286"/>
    <property type="gene ID" value="EJB05_54274"/>
</dbReference>
<dbReference type="SUPFAM" id="SSF47473">
    <property type="entry name" value="EF-hand"/>
    <property type="match status" value="1"/>
</dbReference>
<comment type="caution">
    <text evidence="6">The sequence shown here is derived from an EMBL/GenBank/DDBJ whole genome shotgun (WGS) entry which is preliminary data.</text>
</comment>
<dbReference type="Pfam" id="PF13833">
    <property type="entry name" value="EF-hand_8"/>
    <property type="match status" value="2"/>
</dbReference>
<dbReference type="PANTHER" id="PTHR10891">
    <property type="entry name" value="EF-HAND CALCIUM-BINDING DOMAIN CONTAINING PROTEIN"/>
    <property type="match status" value="1"/>
</dbReference>
<evidence type="ECO:0000259" key="5">
    <source>
        <dbReference type="PROSITE" id="PS50222"/>
    </source>
</evidence>
<feature type="domain" description="EF-hand" evidence="5">
    <location>
        <begin position="1"/>
        <end position="36"/>
    </location>
</feature>
<dbReference type="InterPro" id="IPR002048">
    <property type="entry name" value="EF_hand_dom"/>
</dbReference>
<dbReference type="PROSITE" id="PS00018">
    <property type="entry name" value="EF_HAND_1"/>
    <property type="match status" value="3"/>
</dbReference>
<dbReference type="InterPro" id="IPR018247">
    <property type="entry name" value="EF_Hand_1_Ca_BS"/>
</dbReference>
<dbReference type="AlphaFoldDB" id="A0A5J9SMS5"/>
<dbReference type="Gene3D" id="1.10.238.10">
    <property type="entry name" value="EF-hand"/>
    <property type="match status" value="2"/>
</dbReference>
<feature type="domain" description="EF-hand" evidence="5">
    <location>
        <begin position="130"/>
        <end position="164"/>
    </location>
</feature>
<protein>
    <recommendedName>
        <fullName evidence="5">EF-hand domain-containing protein</fullName>
    </recommendedName>
</protein>
<comment type="function">
    <text evidence="1">Potential calcium sensor.</text>
</comment>
<feature type="non-terminal residue" evidence="6">
    <location>
        <position position="1"/>
    </location>
</feature>
<dbReference type="InterPro" id="IPR039647">
    <property type="entry name" value="EF_hand_pair_protein_CML-like"/>
</dbReference>
<evidence type="ECO:0000256" key="3">
    <source>
        <dbReference type="ARBA" id="ARBA00022737"/>
    </source>
</evidence>
<evidence type="ECO:0000256" key="4">
    <source>
        <dbReference type="ARBA" id="ARBA00022837"/>
    </source>
</evidence>
<dbReference type="EMBL" id="RWGY01000611">
    <property type="protein sequence ID" value="TVU00286.1"/>
    <property type="molecule type" value="Genomic_DNA"/>
</dbReference>
<feature type="domain" description="EF-hand" evidence="5">
    <location>
        <begin position="38"/>
        <end position="71"/>
    </location>
</feature>
<dbReference type="InterPro" id="IPR011992">
    <property type="entry name" value="EF-hand-dom_pair"/>
</dbReference>
<dbReference type="Proteomes" id="UP000324897">
    <property type="component" value="Unassembled WGS sequence"/>
</dbReference>
<dbReference type="GO" id="GO:0005509">
    <property type="term" value="F:calcium ion binding"/>
    <property type="evidence" value="ECO:0007669"/>
    <property type="project" value="InterPro"/>
</dbReference>
<keyword evidence="4" id="KW-0106">Calcium</keyword>
<dbReference type="CDD" id="cd00051">
    <property type="entry name" value="EFh"/>
    <property type="match status" value="1"/>
</dbReference>
<dbReference type="GO" id="GO:0043226">
    <property type="term" value="C:organelle"/>
    <property type="evidence" value="ECO:0007669"/>
    <property type="project" value="UniProtKB-ARBA"/>
</dbReference>
<dbReference type="Pfam" id="PF13202">
    <property type="entry name" value="EF-hand_5"/>
    <property type="match status" value="1"/>
</dbReference>
<reference evidence="6 7" key="1">
    <citation type="journal article" date="2019" name="Sci. Rep.">
        <title>A high-quality genome of Eragrostis curvula grass provides insights into Poaceae evolution and supports new strategies to enhance forage quality.</title>
        <authorList>
            <person name="Carballo J."/>
            <person name="Santos B.A.C.M."/>
            <person name="Zappacosta D."/>
            <person name="Garbus I."/>
            <person name="Selva J.P."/>
            <person name="Gallo C.A."/>
            <person name="Diaz A."/>
            <person name="Albertini E."/>
            <person name="Caccamo M."/>
            <person name="Echenique V."/>
        </authorList>
    </citation>
    <scope>NUCLEOTIDE SEQUENCE [LARGE SCALE GENOMIC DNA]</scope>
    <source>
        <strain evidence="7">cv. Victoria</strain>
        <tissue evidence="6">Leaf</tissue>
    </source>
</reference>
<proteinExistence type="predicted"/>
<dbReference type="FunFam" id="1.10.238.10:FF:000178">
    <property type="entry name" value="Calmodulin-2 A"/>
    <property type="match status" value="1"/>
</dbReference>
<evidence type="ECO:0000313" key="7">
    <source>
        <dbReference type="Proteomes" id="UP000324897"/>
    </source>
</evidence>
<name>A0A5J9SMS5_9POAL</name>
<dbReference type="PROSITE" id="PS50222">
    <property type="entry name" value="EF_HAND_2"/>
    <property type="match status" value="3"/>
</dbReference>
<sequence length="164" mass="17296">MAAMVATSLFAALDKDGDGKVSAAELCGGMAAALGVGEKEAATIVAAADADGDGLLDHEEFLRLAREAEQAPDEDCRSRCLKVAFGMYADATMTKAAAGDEGGDEPQQQYITPESLKRMLSQLGAPQAQLGLEECKAMICRFDLNGDGVLSFDEFRVMMHDGLI</sequence>
<dbReference type="SMART" id="SM00054">
    <property type="entry name" value="EFh"/>
    <property type="match status" value="3"/>
</dbReference>
<keyword evidence="7" id="KW-1185">Reference proteome</keyword>
<gene>
    <name evidence="6" type="ORF">EJB05_54274</name>
</gene>
<keyword evidence="3" id="KW-0677">Repeat</keyword>
<organism evidence="6 7">
    <name type="scientific">Eragrostis curvula</name>
    <name type="common">weeping love grass</name>
    <dbReference type="NCBI Taxonomy" id="38414"/>
    <lineage>
        <taxon>Eukaryota</taxon>
        <taxon>Viridiplantae</taxon>
        <taxon>Streptophyta</taxon>
        <taxon>Embryophyta</taxon>
        <taxon>Tracheophyta</taxon>
        <taxon>Spermatophyta</taxon>
        <taxon>Magnoliopsida</taxon>
        <taxon>Liliopsida</taxon>
        <taxon>Poales</taxon>
        <taxon>Poaceae</taxon>
        <taxon>PACMAD clade</taxon>
        <taxon>Chloridoideae</taxon>
        <taxon>Eragrostideae</taxon>
        <taxon>Eragrostidinae</taxon>
        <taxon>Eragrostis</taxon>
    </lineage>
</organism>
<evidence type="ECO:0000256" key="2">
    <source>
        <dbReference type="ARBA" id="ARBA00022723"/>
    </source>
</evidence>